<reference evidence="2 3" key="1">
    <citation type="submission" date="2018-12" db="EMBL/GenBank/DDBJ databases">
        <title>Genome sequence and assembly of Colletotrichum trifolii.</title>
        <authorList>
            <person name="Gan P."/>
            <person name="Shirasu K."/>
        </authorList>
    </citation>
    <scope>NUCLEOTIDE SEQUENCE [LARGE SCALE GENOMIC DNA]</scope>
    <source>
        <strain evidence="2 3">543-2</strain>
    </source>
</reference>
<comment type="caution">
    <text evidence="2">The sequence shown here is derived from an EMBL/GenBank/DDBJ whole genome shotgun (WGS) entry which is preliminary data.</text>
</comment>
<keyword evidence="3" id="KW-1185">Reference proteome</keyword>
<evidence type="ECO:0000313" key="3">
    <source>
        <dbReference type="Proteomes" id="UP000295703"/>
    </source>
</evidence>
<sequence length="112" mass="11888">MPNTKRVETGKLSFQSSRDVEQWSLDKKSWHVQLPIERRSAGSGPAQCLSLSAMDRSGQVRSGQVILEAAPASTPSSPGNLPGNAAGLVTAGPVAAPRDRPHPTRSTKHHLS</sequence>
<dbReference type="EMBL" id="RYZW01000054">
    <property type="protein sequence ID" value="TDZ54709.1"/>
    <property type="molecule type" value="Genomic_DNA"/>
</dbReference>
<gene>
    <name evidence="2" type="ORF">CTRI78_v006066</name>
</gene>
<feature type="region of interest" description="Disordered" evidence="1">
    <location>
        <begin position="70"/>
        <end position="112"/>
    </location>
</feature>
<organism evidence="2 3">
    <name type="scientific">Colletotrichum trifolii</name>
    <dbReference type="NCBI Taxonomy" id="5466"/>
    <lineage>
        <taxon>Eukaryota</taxon>
        <taxon>Fungi</taxon>
        <taxon>Dikarya</taxon>
        <taxon>Ascomycota</taxon>
        <taxon>Pezizomycotina</taxon>
        <taxon>Sordariomycetes</taxon>
        <taxon>Hypocreomycetidae</taxon>
        <taxon>Glomerellales</taxon>
        <taxon>Glomerellaceae</taxon>
        <taxon>Colletotrichum</taxon>
        <taxon>Colletotrichum orbiculare species complex</taxon>
    </lineage>
</organism>
<dbReference type="AlphaFoldDB" id="A0A4R8RD84"/>
<feature type="compositionally biased region" description="Basic residues" evidence="1">
    <location>
        <begin position="103"/>
        <end position="112"/>
    </location>
</feature>
<evidence type="ECO:0000313" key="2">
    <source>
        <dbReference type="EMBL" id="TDZ54709.1"/>
    </source>
</evidence>
<accession>A0A4R8RD84</accession>
<proteinExistence type="predicted"/>
<dbReference type="Proteomes" id="UP000295703">
    <property type="component" value="Unassembled WGS sequence"/>
</dbReference>
<evidence type="ECO:0000256" key="1">
    <source>
        <dbReference type="SAM" id="MobiDB-lite"/>
    </source>
</evidence>
<name>A0A4R8RD84_COLTR</name>
<protein>
    <submittedName>
        <fullName evidence="2">Uncharacterized protein</fullName>
    </submittedName>
</protein>
<feature type="region of interest" description="Disordered" evidence="1">
    <location>
        <begin position="1"/>
        <end position="20"/>
    </location>
</feature>